<organism evidence="1 2">
    <name type="scientific">Wandonia haliotis</name>
    <dbReference type="NCBI Taxonomy" id="574963"/>
    <lineage>
        <taxon>Bacteria</taxon>
        <taxon>Pseudomonadati</taxon>
        <taxon>Bacteroidota</taxon>
        <taxon>Flavobacteriia</taxon>
        <taxon>Flavobacteriales</taxon>
        <taxon>Crocinitomicaceae</taxon>
        <taxon>Wandonia</taxon>
    </lineage>
</organism>
<proteinExistence type="predicted"/>
<dbReference type="EMBL" id="BAAAFH010000003">
    <property type="protein sequence ID" value="GAA0874331.1"/>
    <property type="molecule type" value="Genomic_DNA"/>
</dbReference>
<keyword evidence="2" id="KW-1185">Reference proteome</keyword>
<reference evidence="1 2" key="1">
    <citation type="journal article" date="2019" name="Int. J. Syst. Evol. Microbiol.">
        <title>The Global Catalogue of Microorganisms (GCM) 10K type strain sequencing project: providing services to taxonomists for standard genome sequencing and annotation.</title>
        <authorList>
            <consortium name="The Broad Institute Genomics Platform"/>
            <consortium name="The Broad Institute Genome Sequencing Center for Infectious Disease"/>
            <person name="Wu L."/>
            <person name="Ma J."/>
        </authorList>
    </citation>
    <scope>NUCLEOTIDE SEQUENCE [LARGE SCALE GENOMIC DNA]</scope>
    <source>
        <strain evidence="1 2">JCM 16083</strain>
    </source>
</reference>
<sequence length="89" mass="10490">MYRVRIFEDEKKLSKEFFFLKNGRLSEVRYYKDGKLSGNHVVFRNSGKIRIVYKYVDGTLEDYIKFTSKGEPIGDENIIIDIPGVNYLD</sequence>
<accession>A0ABN1MN57</accession>
<dbReference type="SUPFAM" id="SSF82185">
    <property type="entry name" value="Histone H3 K4-specific methyltransferase SET7/9 N-terminal domain"/>
    <property type="match status" value="1"/>
</dbReference>
<dbReference type="Gene3D" id="3.90.930.1">
    <property type="match status" value="1"/>
</dbReference>
<dbReference type="Proteomes" id="UP001501126">
    <property type="component" value="Unassembled WGS sequence"/>
</dbReference>
<evidence type="ECO:0000313" key="2">
    <source>
        <dbReference type="Proteomes" id="UP001501126"/>
    </source>
</evidence>
<gene>
    <name evidence="1" type="ORF">GCM10009118_07390</name>
</gene>
<name>A0ABN1MN57_9FLAO</name>
<comment type="caution">
    <text evidence="1">The sequence shown here is derived from an EMBL/GenBank/DDBJ whole genome shotgun (WGS) entry which is preliminary data.</text>
</comment>
<protein>
    <submittedName>
        <fullName evidence="1">Uncharacterized protein</fullName>
    </submittedName>
</protein>
<evidence type="ECO:0000313" key="1">
    <source>
        <dbReference type="EMBL" id="GAA0874331.1"/>
    </source>
</evidence>